<evidence type="ECO:0008006" key="6">
    <source>
        <dbReference type="Google" id="ProtNLM"/>
    </source>
</evidence>
<dbReference type="InterPro" id="IPR011990">
    <property type="entry name" value="TPR-like_helical_dom_sf"/>
</dbReference>
<accession>A0A8S3ZKK3</accession>
<dbReference type="GO" id="GO:0006401">
    <property type="term" value="P:RNA catabolic process"/>
    <property type="evidence" value="ECO:0007669"/>
    <property type="project" value="InterPro"/>
</dbReference>
<feature type="repeat" description="TPR" evidence="3">
    <location>
        <begin position="419"/>
        <end position="452"/>
    </location>
</feature>
<dbReference type="Pfam" id="PF13181">
    <property type="entry name" value="TPR_8"/>
    <property type="match status" value="1"/>
</dbReference>
<organism evidence="4 5">
    <name type="scientific">Candidula unifasciata</name>
    <dbReference type="NCBI Taxonomy" id="100452"/>
    <lineage>
        <taxon>Eukaryota</taxon>
        <taxon>Metazoa</taxon>
        <taxon>Spiralia</taxon>
        <taxon>Lophotrochozoa</taxon>
        <taxon>Mollusca</taxon>
        <taxon>Gastropoda</taxon>
        <taxon>Heterobranchia</taxon>
        <taxon>Euthyneura</taxon>
        <taxon>Panpulmonata</taxon>
        <taxon>Eupulmonata</taxon>
        <taxon>Stylommatophora</taxon>
        <taxon>Helicina</taxon>
        <taxon>Helicoidea</taxon>
        <taxon>Geomitridae</taxon>
        <taxon>Candidula</taxon>
    </lineage>
</organism>
<dbReference type="OrthoDB" id="421075at2759"/>
<gene>
    <name evidence="4" type="ORF">CUNI_LOCUS15692</name>
</gene>
<evidence type="ECO:0000313" key="4">
    <source>
        <dbReference type="EMBL" id="CAG5130134.1"/>
    </source>
</evidence>
<dbReference type="Pfam" id="PF13432">
    <property type="entry name" value="TPR_16"/>
    <property type="match status" value="1"/>
</dbReference>
<proteinExistence type="predicted"/>
<keyword evidence="5" id="KW-1185">Reference proteome</keyword>
<keyword evidence="2 3" id="KW-0802">TPR repeat</keyword>
<dbReference type="Gene3D" id="1.25.40.10">
    <property type="entry name" value="Tetratricopeptide repeat domain"/>
    <property type="match status" value="3"/>
</dbReference>
<dbReference type="PANTHER" id="PTHR15704">
    <property type="entry name" value="SUPERKILLER 3 PROTEIN-RELATED"/>
    <property type="match status" value="1"/>
</dbReference>
<evidence type="ECO:0000256" key="3">
    <source>
        <dbReference type="PROSITE-ProRule" id="PRU00339"/>
    </source>
</evidence>
<dbReference type="PANTHER" id="PTHR15704:SF7">
    <property type="entry name" value="SUPERKILLER COMPLEX PROTEIN 3"/>
    <property type="match status" value="1"/>
</dbReference>
<feature type="repeat" description="TPR" evidence="3">
    <location>
        <begin position="682"/>
        <end position="715"/>
    </location>
</feature>
<keyword evidence="1" id="KW-0677">Repeat</keyword>
<protein>
    <recommendedName>
        <fullName evidence="6">Tetratricopeptide repeat domain 37</fullName>
    </recommendedName>
</protein>
<dbReference type="PROSITE" id="PS50005">
    <property type="entry name" value="TPR"/>
    <property type="match status" value="2"/>
</dbReference>
<dbReference type="Proteomes" id="UP000678393">
    <property type="component" value="Unassembled WGS sequence"/>
</dbReference>
<feature type="non-terminal residue" evidence="4">
    <location>
        <position position="1373"/>
    </location>
</feature>
<sequence>YTKTLNMVLQSSFPTQEDIIEQTERLLFITYQTDLNNLESLAEDLRERFPTAAPPVEFLLQIELDKSIVSSNPFRKSCDRLNSLVVQLTTLKEDSQLLKAGRGFLLLRNKNFTQARDVLHDISSSCICGLYFLSQTYLSLHMYQQCLDTCDKGLAACTSSNRVLCVPTSDVTTMFQLKKAQAYRGIGTKEAFCASLAILDEIQERKPEETHLVRAYVYLDQGNKEEAQRCLAHLTSDSLQVQSLKAAVLFEAKEYDKSLKLLQDILKEEPTDPYATLLLGKVLWQLRNSEEIENVRQECFTTFLKAAKLDPLNYESFLYLGYFYKFVQQDTVKARRCLQKAYDLNPGKDEVGCALVDILVELDEEANSLKILETVTNQAAAGSAKWAWLRLGLYQIKHENPTMAIMSLQSALRADPTDCHIWECLADAYFQRGSLTAALKAFTKASELDPHSLYCLYQIATIKHTLGSQSEAIQEYKYILEMSHNYVPALKGIGESLIHLAKHNLNHCLDGLAKDKFEEALIYLTRAASQRPDLSCLWKLMGDAATVTYCLSAESFSIPSKLVDKGSQDHSMKNVTKAELLQIGARCYSQAVKILQESGTLWHDLGVNLYYQSQLTIYQEDTDRLTLLHRATQAVKQAVTLEPKDWKHWNVLGVIACSSLEHKPALAQHCFIRSIECEASNVVAWTNLGTLYLSKGEIQLAHDAFKTAQSVDPTYMACWIGQALIAETVGHEEAMDLFRHTTELGFHPESACGYGQWVLSVLGDSSKRDSEFFQYCIHQMAAVPAASDALTRYTGRIKTNPVAYNMQGLLFEHQNLLRSSSDALHNALTLLEKSDPGSHISDVRMNLARVLCKQGKYEASVKQFEMCDLSVSVEHTCLYGLALFNCGRLVDSFKVYQHALELLGDSPKTSQVYSALGMVAYKLGDMEEAKSQLFDGFQTTPPSSKGLLALCALGLLQQDLTLATAVLEELFRQESQGKYLKDILILQMYKFIIEGDAEKAEAHVRQALETAPFDASLWSLLAVFLLRQYTDRGESVAEYALSALSVDGSDDRQTDMFLHCLGQLLAGQHHRVHADRNALKTAQKAFHSNPGCKSALSTLACAVHAEAVIRRSLTGGTGLFSVEKGLLNVLWESAELNDELKQWCLQQLIVSCIEGSDVSSAQAFLNILQDNSPMAGQVQVFARAVAIFLSSTVDEEVEMNVAHKLQILVVCMLHIHKKEYGEAVEFLQKCVEHNKIQQNTSFMRNILERIIHAAYTGLQDLPDNSSLKERLDSTVKYIQEKKLPSAISSLLQALLALEDNKRLAKHLLATALDQVDANRELGHCSSVVRQALITLLWGSTKESDQQLIQALMKDARINRDNLTCEVYEKLSNK</sequence>
<reference evidence="4" key="1">
    <citation type="submission" date="2021-04" db="EMBL/GenBank/DDBJ databases">
        <authorList>
            <consortium name="Molecular Ecology Group"/>
        </authorList>
    </citation>
    <scope>NUCLEOTIDE SEQUENCE</scope>
</reference>
<evidence type="ECO:0000313" key="5">
    <source>
        <dbReference type="Proteomes" id="UP000678393"/>
    </source>
</evidence>
<dbReference type="GO" id="GO:0055087">
    <property type="term" value="C:Ski complex"/>
    <property type="evidence" value="ECO:0007669"/>
    <property type="project" value="InterPro"/>
</dbReference>
<evidence type="ECO:0000256" key="1">
    <source>
        <dbReference type="ARBA" id="ARBA00022737"/>
    </source>
</evidence>
<comment type="caution">
    <text evidence="4">The sequence shown here is derived from an EMBL/GenBank/DDBJ whole genome shotgun (WGS) entry which is preliminary data.</text>
</comment>
<dbReference type="SUPFAM" id="SSF48452">
    <property type="entry name" value="TPR-like"/>
    <property type="match status" value="3"/>
</dbReference>
<dbReference type="SMART" id="SM00028">
    <property type="entry name" value="TPR"/>
    <property type="match status" value="10"/>
</dbReference>
<evidence type="ECO:0000256" key="2">
    <source>
        <dbReference type="ARBA" id="ARBA00022803"/>
    </source>
</evidence>
<dbReference type="InterPro" id="IPR019734">
    <property type="entry name" value="TPR_rpt"/>
</dbReference>
<dbReference type="InterPro" id="IPR039226">
    <property type="entry name" value="Ski3/TTC37"/>
</dbReference>
<name>A0A8S3ZKK3_9EUPU</name>
<dbReference type="EMBL" id="CAJHNH020003857">
    <property type="protein sequence ID" value="CAG5130134.1"/>
    <property type="molecule type" value="Genomic_DNA"/>
</dbReference>